<evidence type="ECO:0000256" key="2">
    <source>
        <dbReference type="ARBA" id="ARBA00009045"/>
    </source>
</evidence>
<accession>A0A4R6GRH2</accession>
<dbReference type="Proteomes" id="UP000295150">
    <property type="component" value="Unassembled WGS sequence"/>
</dbReference>
<feature type="transmembrane region" description="Helical" evidence="7">
    <location>
        <begin position="137"/>
        <end position="156"/>
    </location>
</feature>
<evidence type="ECO:0000256" key="7">
    <source>
        <dbReference type="SAM" id="Phobius"/>
    </source>
</evidence>
<evidence type="ECO:0000256" key="1">
    <source>
        <dbReference type="ARBA" id="ARBA00004141"/>
    </source>
</evidence>
<evidence type="ECO:0000256" key="3">
    <source>
        <dbReference type="ARBA" id="ARBA00022692"/>
    </source>
</evidence>
<comment type="similarity">
    <text evidence="2">Belongs to the peptidase S54 family.</text>
</comment>
<dbReference type="PANTHER" id="PTHR43731">
    <property type="entry name" value="RHOMBOID PROTEASE"/>
    <property type="match status" value="1"/>
</dbReference>
<evidence type="ECO:0000259" key="8">
    <source>
        <dbReference type="Pfam" id="PF01694"/>
    </source>
</evidence>
<evidence type="ECO:0000256" key="5">
    <source>
        <dbReference type="ARBA" id="ARBA00022989"/>
    </source>
</evidence>
<dbReference type="AlphaFoldDB" id="A0A4R6GRH2"/>
<evidence type="ECO:0000256" key="4">
    <source>
        <dbReference type="ARBA" id="ARBA00022801"/>
    </source>
</evidence>
<feature type="transmembrane region" description="Helical" evidence="7">
    <location>
        <begin position="107"/>
        <end position="125"/>
    </location>
</feature>
<dbReference type="InterPro" id="IPR022764">
    <property type="entry name" value="Peptidase_S54_rhomboid_dom"/>
</dbReference>
<dbReference type="GO" id="GO:0016020">
    <property type="term" value="C:membrane"/>
    <property type="evidence" value="ECO:0007669"/>
    <property type="project" value="UniProtKB-SubCell"/>
</dbReference>
<dbReference type="SUPFAM" id="SSF144091">
    <property type="entry name" value="Rhomboid-like"/>
    <property type="match status" value="1"/>
</dbReference>
<name>A0A4R6GRH2_9GAMM</name>
<dbReference type="PANTHER" id="PTHR43731:SF14">
    <property type="entry name" value="PRESENILIN-ASSOCIATED RHOMBOID-LIKE PROTEIN, MITOCHONDRIAL"/>
    <property type="match status" value="1"/>
</dbReference>
<protein>
    <submittedName>
        <fullName evidence="9">Membrane associated rhomboid family serine protease</fullName>
    </submittedName>
</protein>
<dbReference type="Gene3D" id="1.20.1540.10">
    <property type="entry name" value="Rhomboid-like"/>
    <property type="match status" value="1"/>
</dbReference>
<comment type="subcellular location">
    <subcellularLocation>
        <location evidence="1">Membrane</location>
        <topology evidence="1">Multi-pass membrane protein</topology>
    </subcellularLocation>
</comment>
<keyword evidence="5 7" id="KW-1133">Transmembrane helix</keyword>
<sequence>MLPPAGQASAGGVFLSSSLYWPRTWHVIVSMITLALIAFTVILSLTAWRSPSLLASLIYWPPGVAKGQWWRLLTHGFIHADGTHLLFNMITFYFFGRVMEQVLTPRIGPLGFLLFYLSGILVAILPSHFRHRVDSQYRSLGASGAVSTMLFAYILLQPWSLLYVFFVPVPAIIFAVVYVVYSVQASHRGGSKINHSAHLWGGAWGVAFMLFLAPGLGPRFFEELLSKIP</sequence>
<dbReference type="GO" id="GO:0006508">
    <property type="term" value="P:proteolysis"/>
    <property type="evidence" value="ECO:0007669"/>
    <property type="project" value="UniProtKB-KW"/>
</dbReference>
<organism evidence="9 10">
    <name type="scientific">Halomonas ventosae</name>
    <dbReference type="NCBI Taxonomy" id="229007"/>
    <lineage>
        <taxon>Bacteria</taxon>
        <taxon>Pseudomonadati</taxon>
        <taxon>Pseudomonadota</taxon>
        <taxon>Gammaproteobacteria</taxon>
        <taxon>Oceanospirillales</taxon>
        <taxon>Halomonadaceae</taxon>
        <taxon>Halomonas</taxon>
    </lineage>
</organism>
<evidence type="ECO:0000313" key="10">
    <source>
        <dbReference type="Proteomes" id="UP000295150"/>
    </source>
</evidence>
<gene>
    <name evidence="9" type="ORF">DFO68_13122</name>
</gene>
<dbReference type="InterPro" id="IPR050925">
    <property type="entry name" value="Rhomboid_protease_S54"/>
</dbReference>
<feature type="transmembrane region" description="Helical" evidence="7">
    <location>
        <begin position="25"/>
        <end position="48"/>
    </location>
</feature>
<keyword evidence="3 7" id="KW-0812">Transmembrane</keyword>
<keyword evidence="10" id="KW-1185">Reference proteome</keyword>
<keyword evidence="4" id="KW-0378">Hydrolase</keyword>
<keyword evidence="6 7" id="KW-0472">Membrane</keyword>
<dbReference type="InterPro" id="IPR035952">
    <property type="entry name" value="Rhomboid-like_sf"/>
</dbReference>
<evidence type="ECO:0000313" key="9">
    <source>
        <dbReference type="EMBL" id="TDN97310.1"/>
    </source>
</evidence>
<reference evidence="9 10" key="1">
    <citation type="submission" date="2019-03" db="EMBL/GenBank/DDBJ databases">
        <title>Freshwater and sediment microbial communities from various areas in North America, analyzing microbe dynamics in response to fracking.</title>
        <authorList>
            <person name="Lamendella R."/>
        </authorList>
    </citation>
    <scope>NUCLEOTIDE SEQUENCE [LARGE SCALE GENOMIC DNA]</scope>
    <source>
        <strain evidence="9 10">1_TX</strain>
    </source>
</reference>
<dbReference type="GO" id="GO:0004252">
    <property type="term" value="F:serine-type endopeptidase activity"/>
    <property type="evidence" value="ECO:0007669"/>
    <property type="project" value="InterPro"/>
</dbReference>
<feature type="domain" description="Peptidase S54 rhomboid" evidence="8">
    <location>
        <begin position="66"/>
        <end position="213"/>
    </location>
</feature>
<feature type="transmembrane region" description="Helical" evidence="7">
    <location>
        <begin position="202"/>
        <end position="221"/>
    </location>
</feature>
<feature type="transmembrane region" description="Helical" evidence="7">
    <location>
        <begin position="162"/>
        <end position="181"/>
    </location>
</feature>
<dbReference type="RefSeq" id="WP_243726531.1">
    <property type="nucleotide sequence ID" value="NZ_SNWH01000031.1"/>
</dbReference>
<proteinExistence type="inferred from homology"/>
<dbReference type="Pfam" id="PF01694">
    <property type="entry name" value="Rhomboid"/>
    <property type="match status" value="1"/>
</dbReference>
<dbReference type="EMBL" id="SNWH01000031">
    <property type="protein sequence ID" value="TDN97310.1"/>
    <property type="molecule type" value="Genomic_DNA"/>
</dbReference>
<keyword evidence="9" id="KW-0645">Protease</keyword>
<comment type="caution">
    <text evidence="9">The sequence shown here is derived from an EMBL/GenBank/DDBJ whole genome shotgun (WGS) entry which is preliminary data.</text>
</comment>
<evidence type="ECO:0000256" key="6">
    <source>
        <dbReference type="ARBA" id="ARBA00023136"/>
    </source>
</evidence>